<dbReference type="HOGENOM" id="CLU_029367_2_0_1"/>
<dbReference type="InterPro" id="IPR035969">
    <property type="entry name" value="Rab-GAP_TBC_sf"/>
</dbReference>
<dbReference type="PROSITE" id="PS50086">
    <property type="entry name" value="TBC_RABGAP"/>
    <property type="match status" value="1"/>
</dbReference>
<gene>
    <name evidence="7" type="primary">Mo03078</name>
    <name evidence="7" type="ORF">E5Q_03078</name>
</gene>
<evidence type="ECO:0000256" key="1">
    <source>
        <dbReference type="ARBA" id="ARBA00004245"/>
    </source>
</evidence>
<dbReference type="OMA" id="CHKSEPQ"/>
<evidence type="ECO:0000313" key="8">
    <source>
        <dbReference type="Proteomes" id="UP000009131"/>
    </source>
</evidence>
<dbReference type="FunFam" id="1.10.472.80:FF:000026">
    <property type="entry name" value="Mitotic check point protein (Bub2)"/>
    <property type="match status" value="1"/>
</dbReference>
<dbReference type="SMART" id="SM00164">
    <property type="entry name" value="TBC"/>
    <property type="match status" value="1"/>
</dbReference>
<dbReference type="RefSeq" id="XP_014566486.1">
    <property type="nucleotide sequence ID" value="XM_014711000.1"/>
</dbReference>
<accession>G7E0Q1</accession>
<protein>
    <recommendedName>
        <fullName evidence="6">Rab-GAP TBC domain-containing protein</fullName>
    </recommendedName>
</protein>
<evidence type="ECO:0000259" key="6">
    <source>
        <dbReference type="PROSITE" id="PS50086"/>
    </source>
</evidence>
<dbReference type="eggNOG" id="KOG2058">
    <property type="taxonomic scope" value="Eukaryota"/>
</dbReference>
<dbReference type="PANTHER" id="PTHR22957:SF263">
    <property type="entry name" value="MITOTIC CHECK POINT PROTEIN BUB2"/>
    <property type="match status" value="1"/>
</dbReference>
<dbReference type="InterPro" id="IPR000195">
    <property type="entry name" value="Rab-GAP-TBC_dom"/>
</dbReference>
<keyword evidence="8" id="KW-1185">Reference proteome</keyword>
<organism evidence="7 8">
    <name type="scientific">Mixia osmundae (strain CBS 9802 / IAM 14324 / JCM 22182 / KY 12970)</name>
    <dbReference type="NCBI Taxonomy" id="764103"/>
    <lineage>
        <taxon>Eukaryota</taxon>
        <taxon>Fungi</taxon>
        <taxon>Dikarya</taxon>
        <taxon>Basidiomycota</taxon>
        <taxon>Pucciniomycotina</taxon>
        <taxon>Mixiomycetes</taxon>
        <taxon>Mixiales</taxon>
        <taxon>Mixiaceae</taxon>
        <taxon>Mixia</taxon>
    </lineage>
</organism>
<dbReference type="Proteomes" id="UP000009131">
    <property type="component" value="Unassembled WGS sequence"/>
</dbReference>
<keyword evidence="2" id="KW-0963">Cytoplasm</keyword>
<dbReference type="Gene3D" id="1.10.472.80">
    <property type="entry name" value="Ypt/Rab-GAP domain of gyp1p, domain 3"/>
    <property type="match status" value="1"/>
</dbReference>
<dbReference type="Pfam" id="PF00566">
    <property type="entry name" value="RabGAP-TBC"/>
    <property type="match status" value="1"/>
</dbReference>
<dbReference type="OrthoDB" id="10263206at2759"/>
<comment type="caution">
    <text evidence="7">The sequence shown here is derived from an EMBL/GenBank/DDBJ whole genome shotgun (WGS) entry which is preliminary data.</text>
</comment>
<evidence type="ECO:0000256" key="3">
    <source>
        <dbReference type="ARBA" id="ARBA00023212"/>
    </source>
</evidence>
<dbReference type="PANTHER" id="PTHR22957">
    <property type="entry name" value="TBC1 DOMAIN FAMILY MEMBER GTPASE-ACTIVATING PROTEIN"/>
    <property type="match status" value="1"/>
</dbReference>
<comment type="subcellular location">
    <subcellularLocation>
        <location evidence="1">Cytoplasm</location>
        <location evidence="1">Cytoskeleton</location>
    </subcellularLocation>
</comment>
<name>G7E0Q1_MIXOS</name>
<evidence type="ECO:0000313" key="7">
    <source>
        <dbReference type="EMBL" id="GAA96411.1"/>
    </source>
</evidence>
<dbReference type="Gene3D" id="1.10.8.270">
    <property type="entry name" value="putative rabgap domain of human tbc1 domain family member 14 like domains"/>
    <property type="match status" value="1"/>
</dbReference>
<keyword evidence="3" id="KW-0206">Cytoskeleton</keyword>
<comment type="similarity">
    <text evidence="5">Belongs to the BUB2 family.</text>
</comment>
<keyword evidence="4" id="KW-0131">Cell cycle</keyword>
<dbReference type="SUPFAM" id="SSF47923">
    <property type="entry name" value="Ypt/Rab-GAP domain of gyp1p"/>
    <property type="match status" value="2"/>
</dbReference>
<sequence length="314" mass="35507">MSRRLAHKQSHAGLDKLLLLPGSKSRASKAGDPQKTLKALRKTVLLEGLPDDEDVLTRTRPLTWKLFLGLTGSLSVSQYIELVSRGASPASEKIRNDTFRTLATDNAFKERVSEEMLVRLLDAFVWHAHDAPPNELQFNYVQGMNVLAAPFLYTMPSEIEAYKCFTNFIQVRCPLYVQPTLEGVHRGLELLDKCLAILDSELFAHLATKRLSAELYAFPSVMTFCACTPPLNQVLHLWDFLLAYGCHLNILCVIAQLWQIRDELLAHSSPMKMLRTFPPLDARQCIMLACKFVADLPEELYDQLARHPWDPTAT</sequence>
<dbReference type="FunCoup" id="G7E0Q1">
    <property type="interactions" value="52"/>
</dbReference>
<dbReference type="GO" id="GO:0010948">
    <property type="term" value="P:negative regulation of cell cycle process"/>
    <property type="evidence" value="ECO:0007669"/>
    <property type="project" value="UniProtKB-ARBA"/>
</dbReference>
<evidence type="ECO:0000256" key="4">
    <source>
        <dbReference type="ARBA" id="ARBA00023306"/>
    </source>
</evidence>
<dbReference type="EMBL" id="BABT02000084">
    <property type="protein sequence ID" value="GAA96411.1"/>
    <property type="molecule type" value="Genomic_DNA"/>
</dbReference>
<proteinExistence type="inferred from homology"/>
<reference evidence="7 8" key="1">
    <citation type="journal article" date="2011" name="J. Gen. Appl. Microbiol.">
        <title>Draft genome sequencing of the enigmatic basidiomycete Mixia osmundae.</title>
        <authorList>
            <person name="Nishida H."/>
            <person name="Nagatsuka Y."/>
            <person name="Sugiyama J."/>
        </authorList>
    </citation>
    <scope>NUCLEOTIDE SEQUENCE [LARGE SCALE GENOMIC DNA]</scope>
    <source>
        <strain evidence="8">CBS 9802 / IAM 14324 / JCM 22182 / KY 12970</strain>
    </source>
</reference>
<dbReference type="GO" id="GO:1990334">
    <property type="term" value="C:Bfa1-Bub2 complex"/>
    <property type="evidence" value="ECO:0007669"/>
    <property type="project" value="UniProtKB-ARBA"/>
</dbReference>
<dbReference type="FunFam" id="1.10.8.270:FF:000035">
    <property type="entry name" value="Cell cycle arrest protein BUB2"/>
    <property type="match status" value="1"/>
</dbReference>
<dbReference type="STRING" id="764103.G7E0Q1"/>
<reference evidence="7 8" key="2">
    <citation type="journal article" date="2012" name="Open Biol.">
        <title>Characteristics of nucleosomes and linker DNA regions on the genome of the basidiomycete Mixia osmundae revealed by mono- and dinucleosome mapping.</title>
        <authorList>
            <person name="Nishida H."/>
            <person name="Kondo S."/>
            <person name="Matsumoto T."/>
            <person name="Suzuki Y."/>
            <person name="Yoshikawa H."/>
            <person name="Taylor T.D."/>
            <person name="Sugiyama J."/>
        </authorList>
    </citation>
    <scope>NUCLEOTIDE SEQUENCE [LARGE SCALE GENOMIC DNA]</scope>
    <source>
        <strain evidence="8">CBS 9802 / IAM 14324 / JCM 22182 / KY 12970</strain>
    </source>
</reference>
<feature type="domain" description="Rab-GAP TBC" evidence="6">
    <location>
        <begin position="54"/>
        <end position="245"/>
    </location>
</feature>
<dbReference type="InParanoid" id="G7E0Q1"/>
<evidence type="ECO:0000256" key="2">
    <source>
        <dbReference type="ARBA" id="ARBA00022490"/>
    </source>
</evidence>
<dbReference type="GO" id="GO:0005096">
    <property type="term" value="F:GTPase activator activity"/>
    <property type="evidence" value="ECO:0007669"/>
    <property type="project" value="TreeGrafter"/>
</dbReference>
<evidence type="ECO:0000256" key="5">
    <source>
        <dbReference type="ARBA" id="ARBA00061049"/>
    </source>
</evidence>
<dbReference type="AlphaFoldDB" id="G7E0Q1"/>